<comment type="caution">
    <text evidence="2">The sequence shown here is derived from an EMBL/GenBank/DDBJ whole genome shotgun (WGS) entry which is preliminary data.</text>
</comment>
<dbReference type="SUPFAM" id="SSF46785">
    <property type="entry name" value="Winged helix' DNA-binding domain"/>
    <property type="match status" value="1"/>
</dbReference>
<gene>
    <name evidence="2" type="ORF">STRMA_1929</name>
</gene>
<protein>
    <submittedName>
        <fullName evidence="2">Transcriptional regulator, MarR family</fullName>
    </submittedName>
</protein>
<dbReference type="PROSITE" id="PS50995">
    <property type="entry name" value="HTH_MARR_2"/>
    <property type="match status" value="1"/>
</dbReference>
<dbReference type="PANTHER" id="PTHR33164:SF57">
    <property type="entry name" value="MARR-FAMILY TRANSCRIPTIONAL REGULATOR"/>
    <property type="match status" value="1"/>
</dbReference>
<dbReference type="STRING" id="764298.STRMA_1929"/>
<dbReference type="PANTHER" id="PTHR33164">
    <property type="entry name" value="TRANSCRIPTIONAL REGULATOR, MARR FAMILY"/>
    <property type="match status" value="1"/>
</dbReference>
<dbReference type="GO" id="GO:0006950">
    <property type="term" value="P:response to stress"/>
    <property type="evidence" value="ECO:0007669"/>
    <property type="project" value="TreeGrafter"/>
</dbReference>
<dbReference type="eggNOG" id="COG1846">
    <property type="taxonomic scope" value="Bacteria"/>
</dbReference>
<dbReference type="InterPro" id="IPR000835">
    <property type="entry name" value="HTH_MarR-typ"/>
</dbReference>
<dbReference type="Gene3D" id="1.10.10.10">
    <property type="entry name" value="Winged helix-like DNA-binding domain superfamily/Winged helix DNA-binding domain"/>
    <property type="match status" value="1"/>
</dbReference>
<dbReference type="InterPro" id="IPR036388">
    <property type="entry name" value="WH-like_DNA-bd_sf"/>
</dbReference>
<accession>G5JX60</accession>
<dbReference type="RefSeq" id="WP_003079533.1">
    <property type="nucleotide sequence ID" value="NZ_AEUW02000001.1"/>
</dbReference>
<dbReference type="InterPro" id="IPR039422">
    <property type="entry name" value="MarR/SlyA-like"/>
</dbReference>
<evidence type="ECO:0000313" key="2">
    <source>
        <dbReference type="EMBL" id="EHJ52020.1"/>
    </source>
</evidence>
<dbReference type="Pfam" id="PF01047">
    <property type="entry name" value="MarR"/>
    <property type="match status" value="1"/>
</dbReference>
<feature type="domain" description="HTH marR-type" evidence="1">
    <location>
        <begin position="1"/>
        <end position="136"/>
    </location>
</feature>
<evidence type="ECO:0000313" key="3">
    <source>
        <dbReference type="Proteomes" id="UP000003573"/>
    </source>
</evidence>
<dbReference type="AlphaFoldDB" id="G5JX60"/>
<dbReference type="InterPro" id="IPR036390">
    <property type="entry name" value="WH_DNA-bd_sf"/>
</dbReference>
<proteinExistence type="predicted"/>
<keyword evidence="3" id="KW-1185">Reference proteome</keyword>
<evidence type="ECO:0000259" key="1">
    <source>
        <dbReference type="PROSITE" id="PS50995"/>
    </source>
</evidence>
<reference evidence="2 3" key="1">
    <citation type="journal article" date="2014" name="Int. J. Syst. Evol. Microbiol.">
        <title>Phylogenomics and the dynamic genome evolution of the genus Streptococcus.</title>
        <authorList>
            <consortium name="The Broad Institute Genome Sequencing Platform"/>
            <person name="Richards V.P."/>
            <person name="Palmer S.R."/>
            <person name="Pavinski Bitar P.D."/>
            <person name="Qin X."/>
            <person name="Weinstock G.M."/>
            <person name="Highlander S.K."/>
            <person name="Town C.D."/>
            <person name="Burne R.A."/>
            <person name="Stanhope M.J."/>
        </authorList>
    </citation>
    <scope>NUCLEOTIDE SEQUENCE [LARGE SCALE GENOMIC DNA]</scope>
    <source>
        <strain evidence="2 3">NCTC 11558</strain>
    </source>
</reference>
<dbReference type="SMART" id="SM00347">
    <property type="entry name" value="HTH_MARR"/>
    <property type="match status" value="1"/>
</dbReference>
<organism evidence="2 3">
    <name type="scientific">Streptococcus macacae NCTC 11558</name>
    <dbReference type="NCBI Taxonomy" id="764298"/>
    <lineage>
        <taxon>Bacteria</taxon>
        <taxon>Bacillati</taxon>
        <taxon>Bacillota</taxon>
        <taxon>Bacilli</taxon>
        <taxon>Lactobacillales</taxon>
        <taxon>Streptococcaceae</taxon>
        <taxon>Streptococcus</taxon>
    </lineage>
</organism>
<dbReference type="GO" id="GO:0003700">
    <property type="term" value="F:DNA-binding transcription factor activity"/>
    <property type="evidence" value="ECO:0007669"/>
    <property type="project" value="InterPro"/>
</dbReference>
<dbReference type="Proteomes" id="UP000003573">
    <property type="component" value="Unassembled WGS sequence"/>
</dbReference>
<dbReference type="EMBL" id="AEUW02000001">
    <property type="protein sequence ID" value="EHJ52020.1"/>
    <property type="molecule type" value="Genomic_DNA"/>
</dbReference>
<dbReference type="OrthoDB" id="2600321at2"/>
<name>G5JX60_9STRE</name>
<sequence length="153" mass="17663">MASLGKQFRYLFRSADNIAMEKYGHLMASLGLTPNQSEVLLILNEYAPLSLKALGELLICEKKSPSRLVKSLIQKGLVTKEISKEDRRSALLFLTEAGRHLIPKIEQQEQLFDQSMEQAYPQELKIINDLLTKYIQGSFYEDKLKRRSLWDEE</sequence>